<dbReference type="InterPro" id="IPR051826">
    <property type="entry name" value="E3_ubiquitin-ligase_domain"/>
</dbReference>
<keyword evidence="1" id="KW-0479">Metal-binding</keyword>
<dbReference type="GO" id="GO:0006511">
    <property type="term" value="P:ubiquitin-dependent protein catabolic process"/>
    <property type="evidence" value="ECO:0007669"/>
    <property type="project" value="TreeGrafter"/>
</dbReference>
<dbReference type="SUPFAM" id="SSF57850">
    <property type="entry name" value="RING/U-box"/>
    <property type="match status" value="1"/>
</dbReference>
<comment type="caution">
    <text evidence="4">The sequence shown here is derived from an EMBL/GenBank/DDBJ whole genome shotgun (WGS) entry which is preliminary data.</text>
</comment>
<evidence type="ECO:0000259" key="3">
    <source>
        <dbReference type="PROSITE" id="PS50089"/>
    </source>
</evidence>
<evidence type="ECO:0000313" key="5">
    <source>
        <dbReference type="Proteomes" id="UP000664534"/>
    </source>
</evidence>
<dbReference type="PANTHER" id="PTHR22765">
    <property type="entry name" value="RING FINGER AND PROTEASE ASSOCIATED DOMAIN-CONTAINING"/>
    <property type="match status" value="1"/>
</dbReference>
<keyword evidence="1" id="KW-0862">Zinc</keyword>
<name>A0A8H3FLD2_9LECA</name>
<organism evidence="4 5">
    <name type="scientific">Imshaugia aleurites</name>
    <dbReference type="NCBI Taxonomy" id="172621"/>
    <lineage>
        <taxon>Eukaryota</taxon>
        <taxon>Fungi</taxon>
        <taxon>Dikarya</taxon>
        <taxon>Ascomycota</taxon>
        <taxon>Pezizomycotina</taxon>
        <taxon>Lecanoromycetes</taxon>
        <taxon>OSLEUM clade</taxon>
        <taxon>Lecanoromycetidae</taxon>
        <taxon>Lecanorales</taxon>
        <taxon>Lecanorineae</taxon>
        <taxon>Parmeliaceae</taxon>
        <taxon>Imshaugia</taxon>
    </lineage>
</organism>
<dbReference type="EMBL" id="CAJPDT010000044">
    <property type="protein sequence ID" value="CAF9926703.1"/>
    <property type="molecule type" value="Genomic_DNA"/>
</dbReference>
<dbReference type="InterPro" id="IPR013083">
    <property type="entry name" value="Znf_RING/FYVE/PHD"/>
</dbReference>
<dbReference type="Pfam" id="PF13639">
    <property type="entry name" value="zf-RING_2"/>
    <property type="match status" value="1"/>
</dbReference>
<feature type="domain" description="RING-type" evidence="3">
    <location>
        <begin position="90"/>
        <end position="140"/>
    </location>
</feature>
<reference evidence="4" key="1">
    <citation type="submission" date="2021-03" db="EMBL/GenBank/DDBJ databases">
        <authorList>
            <person name="Tagirdzhanova G."/>
        </authorList>
    </citation>
    <scope>NUCLEOTIDE SEQUENCE</scope>
</reference>
<dbReference type="PROSITE" id="PS50089">
    <property type="entry name" value="ZF_RING_2"/>
    <property type="match status" value="1"/>
</dbReference>
<protein>
    <recommendedName>
        <fullName evidence="3">RING-type domain-containing protein</fullName>
    </recommendedName>
</protein>
<keyword evidence="5" id="KW-1185">Reference proteome</keyword>
<proteinExistence type="predicted"/>
<gene>
    <name evidence="4" type="ORF">IMSHALPRED_007017</name>
</gene>
<feature type="compositionally biased region" description="Polar residues" evidence="2">
    <location>
        <begin position="21"/>
        <end position="31"/>
    </location>
</feature>
<dbReference type="InterPro" id="IPR001841">
    <property type="entry name" value="Znf_RING"/>
</dbReference>
<evidence type="ECO:0000256" key="2">
    <source>
        <dbReference type="SAM" id="MobiDB-lite"/>
    </source>
</evidence>
<dbReference type="SMART" id="SM00184">
    <property type="entry name" value="RING"/>
    <property type="match status" value="1"/>
</dbReference>
<dbReference type="Proteomes" id="UP000664534">
    <property type="component" value="Unassembled WGS sequence"/>
</dbReference>
<sequence>MADQEPGSDAIEHRPEPDVTPPSQHADSGSGQLPPAENGGLSALEVRQLPDPAPLLIRGDSSTSRSAATKFLESLPVVKREILPDDYQTCHICKEDFVDDSNPTVAVKAESPLKLPCGHIFGSECLAKWFLQKNTCPICRTTHFRDIAHPEMPLRAQLAQLGLWAGESRLPERNVELRALLTDIATLNTRYSVRLLEIQSSQMTEEERMVEVSMLGRRMRAIDDMLDQIENGLREMGA</sequence>
<dbReference type="GO" id="GO:0008270">
    <property type="term" value="F:zinc ion binding"/>
    <property type="evidence" value="ECO:0007669"/>
    <property type="project" value="UniProtKB-KW"/>
</dbReference>
<dbReference type="OrthoDB" id="5396564at2759"/>
<evidence type="ECO:0000313" key="4">
    <source>
        <dbReference type="EMBL" id="CAF9926703.1"/>
    </source>
</evidence>
<keyword evidence="1" id="KW-0863">Zinc-finger</keyword>
<dbReference type="GO" id="GO:0061630">
    <property type="term" value="F:ubiquitin protein ligase activity"/>
    <property type="evidence" value="ECO:0007669"/>
    <property type="project" value="TreeGrafter"/>
</dbReference>
<dbReference type="Gene3D" id="3.30.40.10">
    <property type="entry name" value="Zinc/RING finger domain, C3HC4 (zinc finger)"/>
    <property type="match status" value="1"/>
</dbReference>
<evidence type="ECO:0000256" key="1">
    <source>
        <dbReference type="PROSITE-ProRule" id="PRU00175"/>
    </source>
</evidence>
<dbReference type="AlphaFoldDB" id="A0A8H3FLD2"/>
<feature type="region of interest" description="Disordered" evidence="2">
    <location>
        <begin position="1"/>
        <end position="41"/>
    </location>
</feature>
<accession>A0A8H3FLD2</accession>